<keyword evidence="3" id="KW-0808">Transferase</keyword>
<proteinExistence type="predicted"/>
<dbReference type="Pfam" id="PF00534">
    <property type="entry name" value="Glycos_transf_1"/>
    <property type="match status" value="1"/>
</dbReference>
<dbReference type="PANTHER" id="PTHR12526">
    <property type="entry name" value="GLYCOSYLTRANSFERASE"/>
    <property type="match status" value="1"/>
</dbReference>
<dbReference type="GO" id="GO:0016757">
    <property type="term" value="F:glycosyltransferase activity"/>
    <property type="evidence" value="ECO:0007669"/>
    <property type="project" value="UniProtKB-KW"/>
</dbReference>
<dbReference type="AlphaFoldDB" id="A0A0J6SHJ8"/>
<sequence length="390" mass="43379">MKLKVLYMLPPTRSFAGIERVIHAVAAELVQQYGEQLDVSVLYMTTYEGMDRLVMPYRLIQRSVTTRTSLIRTMRSVALAERYDLIIVPQVEATVIAWLSCLGARRRMVVYLHGNPDREMRSAKARILFETMRYVVLHRLAGVFGVSKMQLAAFARAFPSRVAHYWLPNPVRRFPVPPPAKRAAGAPVTFVTVARLSYQKGQDHLLRAFARVQAARPNVRLALVGYGEDEALLRGEIARLGLDDRVSILYRPSDPGDVLASSDIYVSPSRWEGWSLAICEALRFGLPVIATDCPFGPSDILTDPRLGRLIPPDDEAALAAAMIEGHDRLAEEQAHRAYRMAHIDRYSVETVVADHAQAIMQVCQAGTRPDPVASPDWSREAVPSAGGPGR</sequence>
<dbReference type="OrthoDB" id="7847955at2"/>
<evidence type="ECO:0000256" key="1">
    <source>
        <dbReference type="SAM" id="MobiDB-lite"/>
    </source>
</evidence>
<accession>A0A0J6SHJ8</accession>
<protein>
    <submittedName>
        <fullName evidence="3">Cellobiosyl-diphosphoprenyl alpha-mannosyltransferase</fullName>
    </submittedName>
</protein>
<dbReference type="InterPro" id="IPR001296">
    <property type="entry name" value="Glyco_trans_1"/>
</dbReference>
<dbReference type="EMBL" id="LABZ01000205">
    <property type="protein sequence ID" value="KMO33192.1"/>
    <property type="molecule type" value="Genomic_DNA"/>
</dbReference>
<keyword evidence="3" id="KW-0328">Glycosyltransferase</keyword>
<dbReference type="PATRIC" id="fig|1187852.3.peg.2873"/>
<dbReference type="Gene3D" id="3.40.50.2000">
    <property type="entry name" value="Glycogen Phosphorylase B"/>
    <property type="match status" value="2"/>
</dbReference>
<evidence type="ECO:0000259" key="2">
    <source>
        <dbReference type="Pfam" id="PF00534"/>
    </source>
</evidence>
<gene>
    <name evidence="3" type="ORF">VQ03_25445</name>
</gene>
<feature type="domain" description="Glycosyl transferase family 1" evidence="2">
    <location>
        <begin position="186"/>
        <end position="324"/>
    </location>
</feature>
<dbReference type="SUPFAM" id="SSF53756">
    <property type="entry name" value="UDP-Glycosyltransferase/glycogen phosphorylase"/>
    <property type="match status" value="1"/>
</dbReference>
<evidence type="ECO:0000313" key="3">
    <source>
        <dbReference type="EMBL" id="KMO33192.1"/>
    </source>
</evidence>
<reference evidence="3 4" key="1">
    <citation type="submission" date="2015-03" db="EMBL/GenBank/DDBJ databases">
        <title>Genome sequencing of Methylobacterium tarhaniae DSM 25844.</title>
        <authorList>
            <person name="Chaudhry V."/>
            <person name="Patil P.B."/>
        </authorList>
    </citation>
    <scope>NUCLEOTIDE SEQUENCE [LARGE SCALE GENOMIC DNA]</scope>
    <source>
        <strain evidence="3 4">DSM 25844</strain>
    </source>
</reference>
<dbReference type="PANTHER" id="PTHR12526:SF630">
    <property type="entry name" value="GLYCOSYLTRANSFERASE"/>
    <property type="match status" value="1"/>
</dbReference>
<dbReference type="RefSeq" id="WP_048453707.1">
    <property type="nucleotide sequence ID" value="NZ_JBNNPJ010000148.1"/>
</dbReference>
<dbReference type="Proteomes" id="UP000036449">
    <property type="component" value="Unassembled WGS sequence"/>
</dbReference>
<organism evidence="3 4">
    <name type="scientific">Methylobacterium tarhaniae</name>
    <dbReference type="NCBI Taxonomy" id="1187852"/>
    <lineage>
        <taxon>Bacteria</taxon>
        <taxon>Pseudomonadati</taxon>
        <taxon>Pseudomonadota</taxon>
        <taxon>Alphaproteobacteria</taxon>
        <taxon>Hyphomicrobiales</taxon>
        <taxon>Methylobacteriaceae</taxon>
        <taxon>Methylobacterium</taxon>
    </lineage>
</organism>
<keyword evidence="4" id="KW-1185">Reference proteome</keyword>
<feature type="region of interest" description="Disordered" evidence="1">
    <location>
        <begin position="367"/>
        <end position="390"/>
    </location>
</feature>
<name>A0A0J6SHJ8_9HYPH</name>
<evidence type="ECO:0000313" key="4">
    <source>
        <dbReference type="Proteomes" id="UP000036449"/>
    </source>
</evidence>
<comment type="caution">
    <text evidence="3">The sequence shown here is derived from an EMBL/GenBank/DDBJ whole genome shotgun (WGS) entry which is preliminary data.</text>
</comment>